<dbReference type="OrthoDB" id="9773047at2"/>
<dbReference type="GO" id="GO:0016787">
    <property type="term" value="F:hydrolase activity"/>
    <property type="evidence" value="ECO:0007669"/>
    <property type="project" value="UniProtKB-KW"/>
</dbReference>
<keyword evidence="3" id="KW-1185">Reference proteome</keyword>
<evidence type="ECO:0000313" key="3">
    <source>
        <dbReference type="Proteomes" id="UP000245507"/>
    </source>
</evidence>
<dbReference type="Pfam" id="PF00144">
    <property type="entry name" value="Beta-lactamase"/>
    <property type="match status" value="1"/>
</dbReference>
<dbReference type="RefSeq" id="WP_109693781.1">
    <property type="nucleotide sequence ID" value="NZ_QGDD01000004.1"/>
</dbReference>
<keyword evidence="2" id="KW-0378">Hydrolase</keyword>
<evidence type="ECO:0000259" key="1">
    <source>
        <dbReference type="Pfam" id="PF00144"/>
    </source>
</evidence>
<sequence length="376" mass="39660">MPTSTGGARLSDLRFADPQHEPGWGHVVVPAGGSSELPVDLRPVAVEVAGAGRLHDLGEWVAATWTTSLLVLDRGVVVHEWYADEVGRETLFLGASMTKSVLAHLVGRAVGEGALALSDAVTALVPELRGTGYDGTTVHDLLTMTSGTDWVEDHRDPRGPASRLLAAFADGGDSRALLHGVGPAVVPGTRFAYSTADSQVLDWVRERATGRSYATEVARLWRDLGCTSDAVVAVDGSGAALAGGGLAASARDWARVALLAVDGRAVDGRRLLDAAWAEDAARPPYPFLAPGRLPSSITTHAGFGRHWWPLDPSGGRVTADGSRGQLAAADRHTGAVVVKTSLWPYDDFLVDRQARDLSYLGIHALLDLLDPARTPD</sequence>
<dbReference type="Proteomes" id="UP000245507">
    <property type="component" value="Unassembled WGS sequence"/>
</dbReference>
<dbReference type="SUPFAM" id="SSF56601">
    <property type="entry name" value="beta-lactamase/transpeptidase-like"/>
    <property type="match status" value="1"/>
</dbReference>
<accession>A0A316TIC3</accession>
<dbReference type="EMBL" id="QGDD01000004">
    <property type="protein sequence ID" value="PWN02979.1"/>
    <property type="molecule type" value="Genomic_DNA"/>
</dbReference>
<name>A0A316TIC3_9ACTN</name>
<proteinExistence type="predicted"/>
<gene>
    <name evidence="2" type="ORF">DJ010_11415</name>
</gene>
<dbReference type="InterPro" id="IPR012338">
    <property type="entry name" value="Beta-lactam/transpept-like"/>
</dbReference>
<evidence type="ECO:0000313" key="2">
    <source>
        <dbReference type="EMBL" id="PWN02979.1"/>
    </source>
</evidence>
<feature type="domain" description="Beta-lactamase-related" evidence="1">
    <location>
        <begin position="68"/>
        <end position="353"/>
    </location>
</feature>
<dbReference type="InterPro" id="IPR001466">
    <property type="entry name" value="Beta-lactam-related"/>
</dbReference>
<reference evidence="2 3" key="1">
    <citation type="submission" date="2018-05" db="EMBL/GenBank/DDBJ databases">
        <title>Nocardioides silvaticus genome.</title>
        <authorList>
            <person name="Li C."/>
            <person name="Wang G."/>
        </authorList>
    </citation>
    <scope>NUCLEOTIDE SEQUENCE [LARGE SCALE GENOMIC DNA]</scope>
    <source>
        <strain evidence="2 3">CCTCC AB 2018079</strain>
    </source>
</reference>
<dbReference type="Gene3D" id="3.40.710.10">
    <property type="entry name" value="DD-peptidase/beta-lactamase superfamily"/>
    <property type="match status" value="1"/>
</dbReference>
<protein>
    <submittedName>
        <fullName evidence="2">Serine hydrolase</fullName>
    </submittedName>
</protein>
<dbReference type="AlphaFoldDB" id="A0A316TIC3"/>
<dbReference type="InterPro" id="IPR050789">
    <property type="entry name" value="Diverse_Enzym_Activities"/>
</dbReference>
<dbReference type="PANTHER" id="PTHR43283">
    <property type="entry name" value="BETA-LACTAMASE-RELATED"/>
    <property type="match status" value="1"/>
</dbReference>
<dbReference type="PANTHER" id="PTHR43283:SF7">
    <property type="entry name" value="BETA-LACTAMASE-RELATED DOMAIN-CONTAINING PROTEIN"/>
    <property type="match status" value="1"/>
</dbReference>
<organism evidence="2 3">
    <name type="scientific">Nocardioides silvaticus</name>
    <dbReference type="NCBI Taxonomy" id="2201891"/>
    <lineage>
        <taxon>Bacteria</taxon>
        <taxon>Bacillati</taxon>
        <taxon>Actinomycetota</taxon>
        <taxon>Actinomycetes</taxon>
        <taxon>Propionibacteriales</taxon>
        <taxon>Nocardioidaceae</taxon>
        <taxon>Nocardioides</taxon>
    </lineage>
</organism>
<comment type="caution">
    <text evidence="2">The sequence shown here is derived from an EMBL/GenBank/DDBJ whole genome shotgun (WGS) entry which is preliminary data.</text>
</comment>